<reference evidence="13 14" key="1">
    <citation type="submission" date="2017-08" db="EMBL/GenBank/DDBJ databases">
        <title>Fine stratification of microbial communities through a metagenomic profile of the photic zone.</title>
        <authorList>
            <person name="Haro-Moreno J.M."/>
            <person name="Lopez-Perez M."/>
            <person name="De La Torre J."/>
            <person name="Picazo A."/>
            <person name="Camacho A."/>
            <person name="Rodriguez-Valera F."/>
        </authorList>
    </citation>
    <scope>NUCLEOTIDE SEQUENCE [LARGE SCALE GENOMIC DNA]</scope>
    <source>
        <strain evidence="13">MED-G24</strain>
    </source>
</reference>
<keyword evidence="5 11" id="KW-0808">Transferase</keyword>
<evidence type="ECO:0000256" key="11">
    <source>
        <dbReference type="HAMAP-Rule" id="MF_00244"/>
    </source>
</evidence>
<evidence type="ECO:0000256" key="4">
    <source>
        <dbReference type="ARBA" id="ARBA00022642"/>
    </source>
</evidence>
<dbReference type="GO" id="GO:0009435">
    <property type="term" value="P:NAD+ biosynthetic process"/>
    <property type="evidence" value="ECO:0007669"/>
    <property type="project" value="UniProtKB-UniRule"/>
</dbReference>
<evidence type="ECO:0000256" key="3">
    <source>
        <dbReference type="ARBA" id="ARBA00009014"/>
    </source>
</evidence>
<evidence type="ECO:0000256" key="8">
    <source>
        <dbReference type="ARBA" id="ARBA00022840"/>
    </source>
</evidence>
<feature type="domain" description="Cytidyltransferase-like" evidence="12">
    <location>
        <begin position="6"/>
        <end position="182"/>
    </location>
</feature>
<keyword evidence="8 11" id="KW-0067">ATP-binding</keyword>
<protein>
    <recommendedName>
        <fullName evidence="11">Probable nicotinate-nucleotide adenylyltransferase</fullName>
        <ecNumber evidence="11">2.7.7.18</ecNumber>
    </recommendedName>
    <alternativeName>
        <fullName evidence="11">Deamido-NAD(+) diphosphorylase</fullName>
    </alternativeName>
    <alternativeName>
        <fullName evidence="11">Deamido-NAD(+) pyrophosphorylase</fullName>
    </alternativeName>
    <alternativeName>
        <fullName evidence="11">Nicotinate mononucleotide adenylyltransferase</fullName>
        <shortName evidence="11">NaMN adenylyltransferase</shortName>
    </alternativeName>
</protein>
<evidence type="ECO:0000256" key="10">
    <source>
        <dbReference type="ARBA" id="ARBA00048721"/>
    </source>
</evidence>
<evidence type="ECO:0000313" key="13">
    <source>
        <dbReference type="EMBL" id="PDH39426.1"/>
    </source>
</evidence>
<dbReference type="InterPro" id="IPR004821">
    <property type="entry name" value="Cyt_trans-like"/>
</dbReference>
<dbReference type="Gene3D" id="3.40.50.620">
    <property type="entry name" value="HUPs"/>
    <property type="match status" value="1"/>
</dbReference>
<dbReference type="AlphaFoldDB" id="A0A2A5WTG9"/>
<dbReference type="EMBL" id="NTKD01000024">
    <property type="protein sequence ID" value="PDH39426.1"/>
    <property type="molecule type" value="Genomic_DNA"/>
</dbReference>
<dbReference type="HAMAP" id="MF_00244">
    <property type="entry name" value="NaMN_adenylyltr"/>
    <property type="match status" value="1"/>
</dbReference>
<comment type="catalytic activity">
    <reaction evidence="10 11">
        <text>nicotinate beta-D-ribonucleotide + ATP + H(+) = deamido-NAD(+) + diphosphate</text>
        <dbReference type="Rhea" id="RHEA:22860"/>
        <dbReference type="ChEBI" id="CHEBI:15378"/>
        <dbReference type="ChEBI" id="CHEBI:30616"/>
        <dbReference type="ChEBI" id="CHEBI:33019"/>
        <dbReference type="ChEBI" id="CHEBI:57502"/>
        <dbReference type="ChEBI" id="CHEBI:58437"/>
        <dbReference type="EC" id="2.7.7.18"/>
    </reaction>
</comment>
<accession>A0A2A5WTG9</accession>
<keyword evidence="4 11" id="KW-0662">Pyridine nucleotide biosynthesis</keyword>
<dbReference type="SUPFAM" id="SSF52374">
    <property type="entry name" value="Nucleotidylyl transferase"/>
    <property type="match status" value="1"/>
</dbReference>
<evidence type="ECO:0000259" key="12">
    <source>
        <dbReference type="Pfam" id="PF01467"/>
    </source>
</evidence>
<dbReference type="PANTHER" id="PTHR39321:SF3">
    <property type="entry name" value="PHOSPHOPANTETHEINE ADENYLYLTRANSFERASE"/>
    <property type="match status" value="1"/>
</dbReference>
<dbReference type="UniPathway" id="UPA00253">
    <property type="reaction ID" value="UER00332"/>
</dbReference>
<dbReference type="CDD" id="cd02165">
    <property type="entry name" value="NMNAT"/>
    <property type="match status" value="1"/>
</dbReference>
<keyword evidence="7 11" id="KW-0547">Nucleotide-binding</keyword>
<name>A0A2A5WTG9_9GAMM</name>
<keyword evidence="9 11" id="KW-0520">NAD</keyword>
<evidence type="ECO:0000256" key="6">
    <source>
        <dbReference type="ARBA" id="ARBA00022695"/>
    </source>
</evidence>
<evidence type="ECO:0000256" key="5">
    <source>
        <dbReference type="ARBA" id="ARBA00022679"/>
    </source>
</evidence>
<sequence length="209" mass="23286">MKAFAVMGGTFDPVHNGHLQIAREAGEQLGLEKVILIPSREPPHRSAPERSPKQRLAMLKLAVQGLTTLEVDDRELHRSGPSFTVDTLASLRQEAGPDTSISMLLGLDAFTLLPSWHRWEEVRALVNVVVLDRPGPNHLSQLLNDLIVERHQRPEDLVNVPCGKVTRIRTTQLNVSSTLVREALAAGRAVDNLLPVAVLDYIRRHQLYE</sequence>
<organism evidence="13 14">
    <name type="scientific">OM182 bacterium MED-G24</name>
    <dbReference type="NCBI Taxonomy" id="1986255"/>
    <lineage>
        <taxon>Bacteria</taxon>
        <taxon>Pseudomonadati</taxon>
        <taxon>Pseudomonadota</taxon>
        <taxon>Gammaproteobacteria</taxon>
        <taxon>OMG group</taxon>
        <taxon>OM182 clade</taxon>
    </lineage>
</organism>
<gene>
    <name evidence="11" type="primary">nadD</name>
    <name evidence="13" type="ORF">CNE99_05535</name>
</gene>
<dbReference type="NCBIfam" id="NF000839">
    <property type="entry name" value="PRK00071.1-1"/>
    <property type="match status" value="1"/>
</dbReference>
<evidence type="ECO:0000256" key="1">
    <source>
        <dbReference type="ARBA" id="ARBA00002324"/>
    </source>
</evidence>
<dbReference type="NCBIfam" id="NF000840">
    <property type="entry name" value="PRK00071.1-3"/>
    <property type="match status" value="1"/>
</dbReference>
<dbReference type="GO" id="GO:0004515">
    <property type="term" value="F:nicotinate-nucleotide adenylyltransferase activity"/>
    <property type="evidence" value="ECO:0007669"/>
    <property type="project" value="UniProtKB-UniRule"/>
</dbReference>
<evidence type="ECO:0000256" key="2">
    <source>
        <dbReference type="ARBA" id="ARBA00005019"/>
    </source>
</evidence>
<dbReference type="NCBIfam" id="TIGR00482">
    <property type="entry name" value="nicotinate (nicotinamide) nucleotide adenylyltransferase"/>
    <property type="match status" value="1"/>
</dbReference>
<dbReference type="Proteomes" id="UP000219327">
    <property type="component" value="Unassembled WGS sequence"/>
</dbReference>
<dbReference type="Pfam" id="PF01467">
    <property type="entry name" value="CTP_transf_like"/>
    <property type="match status" value="1"/>
</dbReference>
<proteinExistence type="inferred from homology"/>
<evidence type="ECO:0000256" key="9">
    <source>
        <dbReference type="ARBA" id="ARBA00023027"/>
    </source>
</evidence>
<evidence type="ECO:0000313" key="14">
    <source>
        <dbReference type="Proteomes" id="UP000219327"/>
    </source>
</evidence>
<dbReference type="InterPro" id="IPR014729">
    <property type="entry name" value="Rossmann-like_a/b/a_fold"/>
</dbReference>
<comment type="similarity">
    <text evidence="3 11">Belongs to the NadD family.</text>
</comment>
<comment type="function">
    <text evidence="1 11">Catalyzes the reversible adenylation of nicotinate mononucleotide (NaMN) to nicotinic acid adenine dinucleotide (NaAD).</text>
</comment>
<comment type="caution">
    <text evidence="13">The sequence shown here is derived from an EMBL/GenBank/DDBJ whole genome shotgun (WGS) entry which is preliminary data.</text>
</comment>
<dbReference type="NCBIfam" id="TIGR00125">
    <property type="entry name" value="cyt_tran_rel"/>
    <property type="match status" value="1"/>
</dbReference>
<keyword evidence="6 11" id="KW-0548">Nucleotidyltransferase</keyword>
<dbReference type="EC" id="2.7.7.18" evidence="11"/>
<comment type="pathway">
    <text evidence="2 11">Cofactor biosynthesis; NAD(+) biosynthesis; deamido-NAD(+) from nicotinate D-ribonucleotide: step 1/1.</text>
</comment>
<dbReference type="GO" id="GO:0005524">
    <property type="term" value="F:ATP binding"/>
    <property type="evidence" value="ECO:0007669"/>
    <property type="project" value="UniProtKB-KW"/>
</dbReference>
<dbReference type="InterPro" id="IPR005248">
    <property type="entry name" value="NadD/NMNAT"/>
</dbReference>
<dbReference type="PANTHER" id="PTHR39321">
    <property type="entry name" value="NICOTINATE-NUCLEOTIDE ADENYLYLTRANSFERASE-RELATED"/>
    <property type="match status" value="1"/>
</dbReference>
<evidence type="ECO:0000256" key="7">
    <source>
        <dbReference type="ARBA" id="ARBA00022741"/>
    </source>
</evidence>